<proteinExistence type="inferred from homology"/>
<dbReference type="GO" id="GO:0005634">
    <property type="term" value="C:nucleus"/>
    <property type="evidence" value="ECO:0007669"/>
    <property type="project" value="UniProtKB-SubCell"/>
</dbReference>
<keyword evidence="7" id="KW-0539">Nucleus</keyword>
<dbReference type="PANTHER" id="PTHR22930">
    <property type="match status" value="1"/>
</dbReference>
<evidence type="ECO:0000256" key="5">
    <source>
        <dbReference type="ARBA" id="ARBA00022723"/>
    </source>
</evidence>
<evidence type="ECO:0000256" key="4">
    <source>
        <dbReference type="ARBA" id="ARBA00022722"/>
    </source>
</evidence>
<comment type="cofactor">
    <cofactor evidence="1">
        <name>a divalent metal cation</name>
        <dbReference type="ChEBI" id="CHEBI:60240"/>
    </cofactor>
</comment>
<dbReference type="EMBL" id="KE124844">
    <property type="protein sequence ID" value="EPB77147.1"/>
    <property type="molecule type" value="Genomic_DNA"/>
</dbReference>
<feature type="domain" description="DDE Tnp4" evidence="8">
    <location>
        <begin position="180"/>
        <end position="344"/>
    </location>
</feature>
<keyword evidence="6" id="KW-0378">Hydrolase</keyword>
<organism evidence="9 10">
    <name type="scientific">Ancylostoma ceylanicum</name>
    <dbReference type="NCBI Taxonomy" id="53326"/>
    <lineage>
        <taxon>Eukaryota</taxon>
        <taxon>Metazoa</taxon>
        <taxon>Ecdysozoa</taxon>
        <taxon>Nematoda</taxon>
        <taxon>Chromadorea</taxon>
        <taxon>Rhabditida</taxon>
        <taxon>Rhabditina</taxon>
        <taxon>Rhabditomorpha</taxon>
        <taxon>Strongyloidea</taxon>
        <taxon>Ancylostomatidae</taxon>
        <taxon>Ancylostomatinae</taxon>
        <taxon>Ancylostoma</taxon>
    </lineage>
</organism>
<gene>
    <name evidence="9" type="ORF">ANCCEY_03763</name>
</gene>
<dbReference type="PANTHER" id="PTHR22930:SF85">
    <property type="entry name" value="GH03217P-RELATED"/>
    <property type="match status" value="1"/>
</dbReference>
<protein>
    <submittedName>
        <fullName evidence="9">Transposase, IS4 family</fullName>
    </submittedName>
</protein>
<evidence type="ECO:0000259" key="8">
    <source>
        <dbReference type="Pfam" id="PF13359"/>
    </source>
</evidence>
<evidence type="ECO:0000256" key="6">
    <source>
        <dbReference type="ARBA" id="ARBA00022801"/>
    </source>
</evidence>
<dbReference type="GO" id="GO:0046872">
    <property type="term" value="F:metal ion binding"/>
    <property type="evidence" value="ECO:0007669"/>
    <property type="project" value="UniProtKB-KW"/>
</dbReference>
<evidence type="ECO:0000313" key="10">
    <source>
        <dbReference type="Proteomes" id="UP000054495"/>
    </source>
</evidence>
<dbReference type="InterPro" id="IPR027806">
    <property type="entry name" value="HARBI1_dom"/>
</dbReference>
<dbReference type="Proteomes" id="UP000054495">
    <property type="component" value="Unassembled WGS sequence"/>
</dbReference>
<evidence type="ECO:0000256" key="3">
    <source>
        <dbReference type="ARBA" id="ARBA00006958"/>
    </source>
</evidence>
<evidence type="ECO:0000256" key="7">
    <source>
        <dbReference type="ARBA" id="ARBA00023242"/>
    </source>
</evidence>
<name>A0A0D6MAR3_9BILA</name>
<dbReference type="AlphaFoldDB" id="A0A0D6MAR3"/>
<dbReference type="GO" id="GO:0004518">
    <property type="term" value="F:nuclease activity"/>
    <property type="evidence" value="ECO:0007669"/>
    <property type="project" value="UniProtKB-KW"/>
</dbReference>
<evidence type="ECO:0000256" key="2">
    <source>
        <dbReference type="ARBA" id="ARBA00004123"/>
    </source>
</evidence>
<evidence type="ECO:0000256" key="1">
    <source>
        <dbReference type="ARBA" id="ARBA00001968"/>
    </source>
</evidence>
<accession>A0A0D6MAR3</accession>
<reference evidence="9 10" key="1">
    <citation type="submission" date="2013-05" db="EMBL/GenBank/DDBJ databases">
        <title>Draft genome of the parasitic nematode Anyclostoma ceylanicum.</title>
        <authorList>
            <person name="Mitreva M."/>
        </authorList>
    </citation>
    <scope>NUCLEOTIDE SEQUENCE [LARGE SCALE GENOMIC DNA]</scope>
</reference>
<evidence type="ECO:0000313" key="9">
    <source>
        <dbReference type="EMBL" id="EPB77147.1"/>
    </source>
</evidence>
<dbReference type="InterPro" id="IPR045249">
    <property type="entry name" value="HARBI1-like"/>
</dbReference>
<keyword evidence="5" id="KW-0479">Metal-binding</keyword>
<dbReference type="GO" id="GO:0016787">
    <property type="term" value="F:hydrolase activity"/>
    <property type="evidence" value="ECO:0007669"/>
    <property type="project" value="UniProtKB-KW"/>
</dbReference>
<sequence length="401" mass="45616">MFECSSVFLTGNYDGKPDIVAMDIEELEGVLEALEALEEVVEEEASTSATRAYVRQEHVAFLETRFRVFDEYLVTRRPEGFLDFIRLLPDEFEDLYERIGGRLEEVRRLRFVAEGGTFSSFALDYGCGKQTVSEVVKEVTEAIIGGLYADAFPPLTRRRLEDAAEKTQQRYDYPRAVGFMDGKHIGIKKPARSGSAYWNYQHYYSIILLALCDCDYRIMCFDIGAPGRAGDAGVFRRSAIRRYLDRNDDLFPPTRNLGNVGAVQYHILVDGGFGQGHRFVRPYTQAEASTPEKRRFNSKLSGARRMVESTFGILAQRFQILQTCIALAPERAARLVTSLMILHNLLPRRRDLLRGVNRYPEGRGGFFRPLEPINHLEGSNAAKVARNRICQHYLDKYGPAH</sequence>
<keyword evidence="10" id="KW-1185">Reference proteome</keyword>
<keyword evidence="4" id="KW-0540">Nuclease</keyword>
<comment type="subcellular location">
    <subcellularLocation>
        <location evidence="2">Nucleus</location>
    </subcellularLocation>
</comment>
<dbReference type="Pfam" id="PF13359">
    <property type="entry name" value="DDE_Tnp_4"/>
    <property type="match status" value="1"/>
</dbReference>
<comment type="similarity">
    <text evidence="3">Belongs to the HARBI1 family.</text>
</comment>